<evidence type="ECO:0000313" key="2">
    <source>
        <dbReference type="Proteomes" id="UP000298327"/>
    </source>
</evidence>
<sequence>MMHPSSWTDWQWRRRCIMHRAAGSMAGLARGTGTCHNADSRPRAVASPSADLRTVREMFGPNFMTKFKSCTGIRARRTQEHQLARCSEAALSTSRLYTPTTHPAPADATP</sequence>
<organism evidence="1 2">
    <name type="scientific">Dentipellis fragilis</name>
    <dbReference type="NCBI Taxonomy" id="205917"/>
    <lineage>
        <taxon>Eukaryota</taxon>
        <taxon>Fungi</taxon>
        <taxon>Dikarya</taxon>
        <taxon>Basidiomycota</taxon>
        <taxon>Agaricomycotina</taxon>
        <taxon>Agaricomycetes</taxon>
        <taxon>Russulales</taxon>
        <taxon>Hericiaceae</taxon>
        <taxon>Dentipellis</taxon>
    </lineage>
</organism>
<name>A0A4Y9Y002_9AGAM</name>
<evidence type="ECO:0000313" key="1">
    <source>
        <dbReference type="EMBL" id="TFY55258.1"/>
    </source>
</evidence>
<accession>A0A4Y9Y002</accession>
<reference evidence="1 2" key="1">
    <citation type="submission" date="2019-02" db="EMBL/GenBank/DDBJ databases">
        <title>Genome sequencing of the rare red list fungi Dentipellis fragilis.</title>
        <authorList>
            <person name="Buettner E."/>
            <person name="Kellner H."/>
        </authorList>
    </citation>
    <scope>NUCLEOTIDE SEQUENCE [LARGE SCALE GENOMIC DNA]</scope>
    <source>
        <strain evidence="1 2">DSM 105465</strain>
    </source>
</reference>
<gene>
    <name evidence="1" type="ORF">EVG20_g9386</name>
</gene>
<dbReference type="AlphaFoldDB" id="A0A4Y9Y002"/>
<comment type="caution">
    <text evidence="1">The sequence shown here is derived from an EMBL/GenBank/DDBJ whole genome shotgun (WGS) entry which is preliminary data.</text>
</comment>
<dbReference type="Proteomes" id="UP000298327">
    <property type="component" value="Unassembled WGS sequence"/>
</dbReference>
<dbReference type="EMBL" id="SEOQ01000936">
    <property type="protein sequence ID" value="TFY55258.1"/>
    <property type="molecule type" value="Genomic_DNA"/>
</dbReference>
<protein>
    <submittedName>
        <fullName evidence="1">Uncharacterized protein</fullName>
    </submittedName>
</protein>
<keyword evidence="2" id="KW-1185">Reference proteome</keyword>
<proteinExistence type="predicted"/>